<comment type="catalytic activity">
    <reaction evidence="11 12">
        <text>tRNA(Met) + L-methionine + ATP = L-methionyl-tRNA(Met) + AMP + diphosphate</text>
        <dbReference type="Rhea" id="RHEA:13481"/>
        <dbReference type="Rhea" id="RHEA-COMP:9667"/>
        <dbReference type="Rhea" id="RHEA-COMP:9698"/>
        <dbReference type="ChEBI" id="CHEBI:30616"/>
        <dbReference type="ChEBI" id="CHEBI:33019"/>
        <dbReference type="ChEBI" id="CHEBI:57844"/>
        <dbReference type="ChEBI" id="CHEBI:78442"/>
        <dbReference type="ChEBI" id="CHEBI:78530"/>
        <dbReference type="ChEBI" id="CHEBI:456215"/>
        <dbReference type="EC" id="6.1.1.10"/>
    </reaction>
</comment>
<feature type="short sequence motif" description="'KMSKS' region" evidence="12">
    <location>
        <begin position="334"/>
        <end position="338"/>
    </location>
</feature>
<dbReference type="Gene3D" id="2.20.28.20">
    <property type="entry name" value="Methionyl-tRNA synthetase, Zn-domain"/>
    <property type="match status" value="1"/>
</dbReference>
<evidence type="ECO:0000256" key="2">
    <source>
        <dbReference type="ARBA" id="ARBA00004496"/>
    </source>
</evidence>
<comment type="subunit">
    <text evidence="12">Monomer.</text>
</comment>
<evidence type="ECO:0000259" key="13">
    <source>
        <dbReference type="Pfam" id="PF09334"/>
    </source>
</evidence>
<dbReference type="CDD" id="cd00814">
    <property type="entry name" value="MetRS_core"/>
    <property type="match status" value="1"/>
</dbReference>
<accession>A0A8J7V1A5</accession>
<evidence type="ECO:0000256" key="11">
    <source>
        <dbReference type="ARBA" id="ARBA00047364"/>
    </source>
</evidence>
<comment type="similarity">
    <text evidence="3 12">Belongs to the class-I aminoacyl-tRNA synthetase family. MetG type 1 subfamily.</text>
</comment>
<feature type="short sequence motif" description="'HIGH' region" evidence="12">
    <location>
        <begin position="10"/>
        <end position="20"/>
    </location>
</feature>
<evidence type="ECO:0000256" key="3">
    <source>
        <dbReference type="ARBA" id="ARBA00008258"/>
    </source>
</evidence>
<evidence type="ECO:0000256" key="5">
    <source>
        <dbReference type="ARBA" id="ARBA00022598"/>
    </source>
</evidence>
<feature type="binding site" evidence="12">
    <location>
        <position position="145"/>
    </location>
    <ligand>
        <name>Zn(2+)</name>
        <dbReference type="ChEBI" id="CHEBI:29105"/>
    </ligand>
</feature>
<evidence type="ECO:0000256" key="4">
    <source>
        <dbReference type="ARBA" id="ARBA00022490"/>
    </source>
</evidence>
<dbReference type="PANTHER" id="PTHR45765">
    <property type="entry name" value="METHIONINE--TRNA LIGASE"/>
    <property type="match status" value="1"/>
</dbReference>
<comment type="caution">
    <text evidence="15">The sequence shown here is derived from an EMBL/GenBank/DDBJ whole genome shotgun (WGS) entry which is preliminary data.</text>
</comment>
<feature type="binding site" evidence="12">
    <location>
        <position position="155"/>
    </location>
    <ligand>
        <name>Zn(2+)</name>
        <dbReference type="ChEBI" id="CHEBI:29105"/>
    </ligand>
</feature>
<organism evidence="15 16">
    <name type="scientific">Marivibrio halodurans</name>
    <dbReference type="NCBI Taxonomy" id="2039722"/>
    <lineage>
        <taxon>Bacteria</taxon>
        <taxon>Pseudomonadati</taxon>
        <taxon>Pseudomonadota</taxon>
        <taxon>Alphaproteobacteria</taxon>
        <taxon>Rhodospirillales</taxon>
        <taxon>Rhodospirillaceae</taxon>
        <taxon>Marivibrio</taxon>
    </lineage>
</organism>
<keyword evidence="9 12" id="KW-0648">Protein biosynthesis</keyword>
<dbReference type="GO" id="GO:0005829">
    <property type="term" value="C:cytosol"/>
    <property type="evidence" value="ECO:0007669"/>
    <property type="project" value="TreeGrafter"/>
</dbReference>
<dbReference type="HAMAP" id="MF_00098">
    <property type="entry name" value="Met_tRNA_synth_type1"/>
    <property type="match status" value="1"/>
</dbReference>
<dbReference type="CDD" id="cd07957">
    <property type="entry name" value="Anticodon_Ia_Met"/>
    <property type="match status" value="1"/>
</dbReference>
<keyword evidence="7 12" id="KW-0862">Zinc</keyword>
<dbReference type="SUPFAM" id="SSF52374">
    <property type="entry name" value="Nucleotidylyl transferase"/>
    <property type="match status" value="1"/>
</dbReference>
<dbReference type="RefSeq" id="WP_210680475.1">
    <property type="nucleotide sequence ID" value="NZ_JAGMWN010000001.1"/>
</dbReference>
<feature type="domain" description="Methionyl-tRNA synthetase anticodon-binding" evidence="14">
    <location>
        <begin position="409"/>
        <end position="564"/>
    </location>
</feature>
<dbReference type="Gene3D" id="3.40.50.620">
    <property type="entry name" value="HUPs"/>
    <property type="match status" value="1"/>
</dbReference>
<feature type="binding site" evidence="12">
    <location>
        <position position="158"/>
    </location>
    <ligand>
        <name>Zn(2+)</name>
        <dbReference type="ChEBI" id="CHEBI:29105"/>
    </ligand>
</feature>
<dbReference type="Pfam" id="PF09334">
    <property type="entry name" value="tRNA-synt_1g"/>
    <property type="match status" value="1"/>
</dbReference>
<evidence type="ECO:0000256" key="9">
    <source>
        <dbReference type="ARBA" id="ARBA00022917"/>
    </source>
</evidence>
<dbReference type="Proteomes" id="UP000672602">
    <property type="component" value="Unassembled WGS sequence"/>
</dbReference>
<comment type="cofactor">
    <cofactor evidence="12">
        <name>Zn(2+)</name>
        <dbReference type="ChEBI" id="CHEBI:29105"/>
    </cofactor>
    <text evidence="12">Binds 1 zinc ion per subunit.</text>
</comment>
<dbReference type="InterPro" id="IPR014729">
    <property type="entry name" value="Rossmann-like_a/b/a_fold"/>
</dbReference>
<evidence type="ECO:0000313" key="16">
    <source>
        <dbReference type="Proteomes" id="UP000672602"/>
    </source>
</evidence>
<feature type="binding site" evidence="12">
    <location>
        <position position="142"/>
    </location>
    <ligand>
        <name>Zn(2+)</name>
        <dbReference type="ChEBI" id="CHEBI:29105"/>
    </ligand>
</feature>
<reference evidence="15" key="1">
    <citation type="submission" date="2021-04" db="EMBL/GenBank/DDBJ databases">
        <authorList>
            <person name="Zhang D.-C."/>
        </authorList>
    </citation>
    <scope>NUCLEOTIDE SEQUENCE</scope>
    <source>
        <strain evidence="15">CGMCC 1.15697</strain>
    </source>
</reference>
<keyword evidence="5 12" id="KW-0436">Ligase</keyword>
<comment type="function">
    <text evidence="1 12">Is required not only for elongation of protein synthesis but also for the initiation of all mRNA translation through initiator tRNA(fMet) aminoacylation.</text>
</comment>
<evidence type="ECO:0000256" key="8">
    <source>
        <dbReference type="ARBA" id="ARBA00022840"/>
    </source>
</evidence>
<dbReference type="Gene3D" id="1.10.730.10">
    <property type="entry name" value="Isoleucyl-tRNA Synthetase, Domain 1"/>
    <property type="match status" value="1"/>
</dbReference>
<feature type="domain" description="Methionyl/Leucyl tRNA synthetase" evidence="13">
    <location>
        <begin position="3"/>
        <end position="397"/>
    </location>
</feature>
<gene>
    <name evidence="12" type="primary">metG</name>
    <name evidence="15" type="ORF">KAJ83_02745</name>
</gene>
<sequence length="568" mass="64382">MKILITSALPYINGIKHLGNLVGSILPSDVYARFKRQTGDEVLFICATDEHGTPAELAALEAGQDVADFCREQYEVQKDIYERFHIRFDHFGRSSSPDNHELTQHFARKLDENGFLEEREINQVYSLDDGRYLPDRYVEGECPNCGYERARGDQCENCTKLLDPTDLINPRSAVSGGTNIEVRATKHLFLRQSALIDEVETWIDSHPDWPHLVTSIAKKWIKEGVRDRCITRDLSWGVPVHKAGFEGKVFYVWFDAPIAYIATTKTWGELDPRNRDWKAWWTEGAHVKYVQFMAKDNIPFHTISFPATEIGSREPWKKVDQLKGFNWLTYYGGKFSTSSKRGIFTDQALAEEPADYWRYWLMANAPESGDSVFTIDRFAEQCNKDLAHTLGNFVNRGMKFCEKQFGAAVPEGGDWTEEERAMATELEGLVADYRGHMEAIDFRKAMASLRAIWSLGNNYLASAAPWTAIKQDRERAACIIRTGLNLTRLFATLAWPVIPESAEKILAAFDMAPAEGGTPPWPGTDIEAELTALAPGRPFTTIPPLFKVIDWDRVTELTQRYGGAPEEV</sequence>
<dbReference type="GO" id="GO:0005524">
    <property type="term" value="F:ATP binding"/>
    <property type="evidence" value="ECO:0007669"/>
    <property type="project" value="UniProtKB-UniRule"/>
</dbReference>
<dbReference type="PANTHER" id="PTHR45765:SF1">
    <property type="entry name" value="METHIONINE--TRNA LIGASE, CYTOPLASMIC"/>
    <property type="match status" value="1"/>
</dbReference>
<dbReference type="AlphaFoldDB" id="A0A8J7V1A5"/>
<dbReference type="InterPro" id="IPR014758">
    <property type="entry name" value="Met-tRNA_synth"/>
</dbReference>
<evidence type="ECO:0000313" key="15">
    <source>
        <dbReference type="EMBL" id="MBP5855911.1"/>
    </source>
</evidence>
<dbReference type="PRINTS" id="PR01041">
    <property type="entry name" value="TRNASYNTHMET"/>
</dbReference>
<dbReference type="InterPro" id="IPR029038">
    <property type="entry name" value="MetRS_Zn"/>
</dbReference>
<proteinExistence type="inferred from homology"/>
<dbReference type="SUPFAM" id="SSF57770">
    <property type="entry name" value="Methionyl-tRNA synthetase (MetRS), Zn-domain"/>
    <property type="match status" value="1"/>
</dbReference>
<dbReference type="InterPro" id="IPR041872">
    <property type="entry name" value="Anticodon_Met"/>
</dbReference>
<keyword evidence="4 12" id="KW-0963">Cytoplasm</keyword>
<dbReference type="EMBL" id="JAGMWN010000001">
    <property type="protein sequence ID" value="MBP5855911.1"/>
    <property type="molecule type" value="Genomic_DNA"/>
</dbReference>
<dbReference type="NCBIfam" id="TIGR00398">
    <property type="entry name" value="metG"/>
    <property type="match status" value="1"/>
</dbReference>
<dbReference type="FunFam" id="2.20.28.20:FF:000001">
    <property type="entry name" value="Methionine--tRNA ligase"/>
    <property type="match status" value="1"/>
</dbReference>
<evidence type="ECO:0000256" key="1">
    <source>
        <dbReference type="ARBA" id="ARBA00003314"/>
    </source>
</evidence>
<keyword evidence="8 12" id="KW-0067">ATP-binding</keyword>
<keyword evidence="12" id="KW-0479">Metal-binding</keyword>
<dbReference type="GO" id="GO:0046872">
    <property type="term" value="F:metal ion binding"/>
    <property type="evidence" value="ECO:0007669"/>
    <property type="project" value="UniProtKB-KW"/>
</dbReference>
<keyword evidence="6 12" id="KW-0547">Nucleotide-binding</keyword>
<name>A0A8J7V1A5_9PROT</name>
<keyword evidence="10 12" id="KW-0030">Aminoacyl-tRNA synthetase</keyword>
<evidence type="ECO:0000256" key="12">
    <source>
        <dbReference type="HAMAP-Rule" id="MF_00098"/>
    </source>
</evidence>
<feature type="binding site" evidence="12">
    <location>
        <position position="337"/>
    </location>
    <ligand>
        <name>ATP</name>
        <dbReference type="ChEBI" id="CHEBI:30616"/>
    </ligand>
</feature>
<dbReference type="InterPro" id="IPR015413">
    <property type="entry name" value="Methionyl/Leucyl_tRNA_Synth"/>
</dbReference>
<protein>
    <recommendedName>
        <fullName evidence="12">Methionine--tRNA ligase</fullName>
        <ecNumber evidence="12">6.1.1.10</ecNumber>
    </recommendedName>
    <alternativeName>
        <fullName evidence="12">Methionyl-tRNA synthetase</fullName>
        <shortName evidence="12">MetRS</shortName>
    </alternativeName>
</protein>
<dbReference type="GO" id="GO:0006431">
    <property type="term" value="P:methionyl-tRNA aminoacylation"/>
    <property type="evidence" value="ECO:0007669"/>
    <property type="project" value="UniProtKB-UniRule"/>
</dbReference>
<dbReference type="GO" id="GO:0017101">
    <property type="term" value="C:aminoacyl-tRNA synthetase multienzyme complex"/>
    <property type="evidence" value="ECO:0007669"/>
    <property type="project" value="TreeGrafter"/>
</dbReference>
<dbReference type="Pfam" id="PF19303">
    <property type="entry name" value="Anticodon_3"/>
    <property type="match status" value="1"/>
</dbReference>
<keyword evidence="16" id="KW-1185">Reference proteome</keyword>
<evidence type="ECO:0000256" key="6">
    <source>
        <dbReference type="ARBA" id="ARBA00022741"/>
    </source>
</evidence>
<dbReference type="InterPro" id="IPR033911">
    <property type="entry name" value="MetRS_core"/>
</dbReference>
<dbReference type="GO" id="GO:0004825">
    <property type="term" value="F:methionine-tRNA ligase activity"/>
    <property type="evidence" value="ECO:0007669"/>
    <property type="project" value="UniProtKB-UniRule"/>
</dbReference>
<evidence type="ECO:0000256" key="7">
    <source>
        <dbReference type="ARBA" id="ARBA00022833"/>
    </source>
</evidence>
<dbReference type="EC" id="6.1.1.10" evidence="12"/>
<dbReference type="SUPFAM" id="SSF47323">
    <property type="entry name" value="Anticodon-binding domain of a subclass of class I aminoacyl-tRNA synthetases"/>
    <property type="match status" value="1"/>
</dbReference>
<dbReference type="InterPro" id="IPR009080">
    <property type="entry name" value="tRNAsynth_Ia_anticodon-bd"/>
</dbReference>
<dbReference type="InterPro" id="IPR023458">
    <property type="entry name" value="Met-tRNA_ligase_1"/>
</dbReference>
<comment type="subcellular location">
    <subcellularLocation>
        <location evidence="2 12">Cytoplasm</location>
    </subcellularLocation>
</comment>
<evidence type="ECO:0000256" key="10">
    <source>
        <dbReference type="ARBA" id="ARBA00023146"/>
    </source>
</evidence>
<evidence type="ECO:0000259" key="14">
    <source>
        <dbReference type="Pfam" id="PF19303"/>
    </source>
</evidence>